<dbReference type="SUPFAM" id="SSF53335">
    <property type="entry name" value="S-adenosyl-L-methionine-dependent methyltransferases"/>
    <property type="match status" value="1"/>
</dbReference>
<dbReference type="CDD" id="cd02440">
    <property type="entry name" value="AdoMet_MTases"/>
    <property type="match status" value="1"/>
</dbReference>
<keyword evidence="1" id="KW-0808">Transferase</keyword>
<keyword evidence="2" id="KW-1185">Reference proteome</keyword>
<dbReference type="EMBL" id="BAAAMU010000003">
    <property type="protein sequence ID" value="GAA1614193.1"/>
    <property type="molecule type" value="Genomic_DNA"/>
</dbReference>
<keyword evidence="1" id="KW-0489">Methyltransferase</keyword>
<dbReference type="Gene3D" id="3.40.50.150">
    <property type="entry name" value="Vaccinia Virus protein VP39"/>
    <property type="match status" value="1"/>
</dbReference>
<dbReference type="Proteomes" id="UP001500064">
    <property type="component" value="Unassembled WGS sequence"/>
</dbReference>
<dbReference type="Pfam" id="PF04672">
    <property type="entry name" value="Methyltransf_19"/>
    <property type="match status" value="1"/>
</dbReference>
<name>A0ABP4QMU6_9ACTN</name>
<comment type="caution">
    <text evidence="1">The sequence shown here is derived from an EMBL/GenBank/DDBJ whole genome shotgun (WGS) entry which is preliminary data.</text>
</comment>
<dbReference type="InterPro" id="IPR006764">
    <property type="entry name" value="SAM_dep_MeTrfase_SAV2177_type"/>
</dbReference>
<evidence type="ECO:0000313" key="1">
    <source>
        <dbReference type="EMBL" id="GAA1614193.1"/>
    </source>
</evidence>
<accession>A0ABP4QMU6</accession>
<sequence>MYGYLNGGQDAFAADRALAAALRKIFPGIGEVVRENRVCVNWRVPGYLARQGFRQFLDLGCGMPVEPLLHESVKAVTPCARVVYVDQDPHVVVHGRALYRGHGLAMVEGDAADVYALLDDPDVREILDPDQPVAVVAGALMHFMDDHEARGMVDDLAASMAAGSVLVFSHVTGDDVTEEDAAAARDLYEEHVGLIFLRSESEILDLLGERALLAGLCRTYELLPEHPDDVALARQTPAPHFYAGILELSPDPVRGTTIVPSHEGTPR</sequence>
<organism evidence="1 2">
    <name type="scientific">Nonomuraea maheshkhaliensis</name>
    <dbReference type="NCBI Taxonomy" id="419590"/>
    <lineage>
        <taxon>Bacteria</taxon>
        <taxon>Bacillati</taxon>
        <taxon>Actinomycetota</taxon>
        <taxon>Actinomycetes</taxon>
        <taxon>Streptosporangiales</taxon>
        <taxon>Streptosporangiaceae</taxon>
        <taxon>Nonomuraea</taxon>
    </lineage>
</organism>
<gene>
    <name evidence="1" type="ORF">GCM10009733_007970</name>
</gene>
<dbReference type="InterPro" id="IPR029063">
    <property type="entry name" value="SAM-dependent_MTases_sf"/>
</dbReference>
<dbReference type="GO" id="GO:0032259">
    <property type="term" value="P:methylation"/>
    <property type="evidence" value="ECO:0007669"/>
    <property type="project" value="UniProtKB-KW"/>
</dbReference>
<dbReference type="GO" id="GO:0008168">
    <property type="term" value="F:methyltransferase activity"/>
    <property type="evidence" value="ECO:0007669"/>
    <property type="project" value="UniProtKB-KW"/>
</dbReference>
<evidence type="ECO:0000313" key="2">
    <source>
        <dbReference type="Proteomes" id="UP001500064"/>
    </source>
</evidence>
<protein>
    <submittedName>
        <fullName evidence="1">SAM-dependent methyltransferase</fullName>
    </submittedName>
</protein>
<proteinExistence type="predicted"/>
<dbReference type="PIRSF" id="PIRSF017393">
    <property type="entry name" value="MTase_SAV2177"/>
    <property type="match status" value="1"/>
</dbReference>
<reference evidence="2" key="1">
    <citation type="journal article" date="2019" name="Int. J. Syst. Evol. Microbiol.">
        <title>The Global Catalogue of Microorganisms (GCM) 10K type strain sequencing project: providing services to taxonomists for standard genome sequencing and annotation.</title>
        <authorList>
            <consortium name="The Broad Institute Genomics Platform"/>
            <consortium name="The Broad Institute Genome Sequencing Center for Infectious Disease"/>
            <person name="Wu L."/>
            <person name="Ma J."/>
        </authorList>
    </citation>
    <scope>NUCLEOTIDE SEQUENCE [LARGE SCALE GENOMIC DNA]</scope>
    <source>
        <strain evidence="2">JCM 13929</strain>
    </source>
</reference>